<feature type="domain" description="Cryptic loci regulator 2 N-terminal" evidence="3">
    <location>
        <begin position="86"/>
        <end position="153"/>
    </location>
</feature>
<evidence type="ECO:0000313" key="5">
    <source>
        <dbReference type="Proteomes" id="UP001166286"/>
    </source>
</evidence>
<feature type="compositionally biased region" description="Basic and acidic residues" evidence="1">
    <location>
        <begin position="173"/>
        <end position="184"/>
    </location>
</feature>
<evidence type="ECO:0000256" key="1">
    <source>
        <dbReference type="SAM" id="MobiDB-lite"/>
    </source>
</evidence>
<dbReference type="Pfam" id="PF16761">
    <property type="entry name" value="Clr2_transil"/>
    <property type="match status" value="1"/>
</dbReference>
<name>A0AA39R2Y8_9LECA</name>
<evidence type="ECO:0000259" key="3">
    <source>
        <dbReference type="Pfam" id="PF16761"/>
    </source>
</evidence>
<dbReference type="PANTHER" id="PTHR38046">
    <property type="entry name" value="CRYPTIC LOCI REGULATOR 2"/>
    <property type="match status" value="1"/>
</dbReference>
<feature type="compositionally biased region" description="Pro residues" evidence="1">
    <location>
        <begin position="239"/>
        <end position="252"/>
    </location>
</feature>
<protein>
    <recommendedName>
        <fullName evidence="6">Cryptic loci regulator 2 N-terminal domain-containing protein</fullName>
    </recommendedName>
</protein>
<proteinExistence type="predicted"/>
<sequence>MSVAYYRPVWAARSDGEREIKTKHGREFNGPTELQLNKNASEDEFFELLPVHHDVAQDWKRALGGMLQRQWKEHGKELETEKDKKWILVDFPENYRLYKHVRKDRNKTEAYFLYGYPIGRKKRYKSAADFFPHLWWLMEGMSNDRTECSCKHCAPDWIQEVKPLPGRDGFTPARKETSVKKESAPARPQAFASNPQVLVKQRSSSQDIKSSKPAPKVPQQPPISKAPIPAATTTVARAPAPPSLTPNPLPPPKSREQEQDAHYGKYIYRAGELTWFNRGSAWGLSVIIRRGLFKDHSNQDRPRYLVQPLSHPFNHPETKVITTETDLRPWLAWSAPSPTHQALALPSFNYNTVDWKSVLEGRYGVGETEVDGSIFAAKMIDDSFTLIEPLSNNTTTTGERTYNGIYFGGEKIWAGEAIRLRLANGQDIMIIHQIIEKLKPNSTNIASATIHFVGDIYRYTNIPSIPGQEPPENTNLPIRLRQDLQYRNRVTATKRVISYWKLVGTASRIGIEQLKGRWYESSILLPILSQTFPQDLQRGEITDVGSWINGRGDANAAGGKPGTRYKDRLEAFGKAVPPDTKISRGLDGPPEESAFPEGRGSVVQAQGGQAQVQQVQQQQQQQQGLGGVQMQGVGDGDIAEFMDLDRMEEGPFSQGYGEQGGQF</sequence>
<keyword evidence="5" id="KW-1185">Reference proteome</keyword>
<dbReference type="EMBL" id="JAFEKC020000011">
    <property type="protein sequence ID" value="KAK0512393.1"/>
    <property type="molecule type" value="Genomic_DNA"/>
</dbReference>
<dbReference type="InterPro" id="IPR018839">
    <property type="entry name" value="Tscrpt-silencing_Clr2_C"/>
</dbReference>
<gene>
    <name evidence="4" type="ORF">JMJ35_005521</name>
</gene>
<dbReference type="GO" id="GO:0033553">
    <property type="term" value="C:rDNA heterochromatin"/>
    <property type="evidence" value="ECO:0007669"/>
    <property type="project" value="TreeGrafter"/>
</dbReference>
<accession>A0AA39R2Y8</accession>
<dbReference type="GO" id="GO:0030466">
    <property type="term" value="P:silent mating-type cassette heterochromatin formation"/>
    <property type="evidence" value="ECO:0007669"/>
    <property type="project" value="TreeGrafter"/>
</dbReference>
<organism evidence="4 5">
    <name type="scientific">Cladonia borealis</name>
    <dbReference type="NCBI Taxonomy" id="184061"/>
    <lineage>
        <taxon>Eukaryota</taxon>
        <taxon>Fungi</taxon>
        <taxon>Dikarya</taxon>
        <taxon>Ascomycota</taxon>
        <taxon>Pezizomycotina</taxon>
        <taxon>Lecanoromycetes</taxon>
        <taxon>OSLEUM clade</taxon>
        <taxon>Lecanoromycetidae</taxon>
        <taxon>Lecanorales</taxon>
        <taxon>Lecanorineae</taxon>
        <taxon>Cladoniaceae</taxon>
        <taxon>Cladonia</taxon>
    </lineage>
</organism>
<dbReference type="GO" id="GO:0031934">
    <property type="term" value="C:mating-type region heterochromatin"/>
    <property type="evidence" value="ECO:0007669"/>
    <property type="project" value="TreeGrafter"/>
</dbReference>
<feature type="compositionally biased region" description="Low complexity" evidence="1">
    <location>
        <begin position="226"/>
        <end position="238"/>
    </location>
</feature>
<evidence type="ECO:0000259" key="2">
    <source>
        <dbReference type="Pfam" id="PF10383"/>
    </source>
</evidence>
<feature type="region of interest" description="Disordered" evidence="1">
    <location>
        <begin position="161"/>
        <end position="259"/>
    </location>
</feature>
<feature type="domain" description="Cryptic loci regulator 2 C-terminal" evidence="2">
    <location>
        <begin position="402"/>
        <end position="520"/>
    </location>
</feature>
<dbReference type="Pfam" id="PF10383">
    <property type="entry name" value="Clr2"/>
    <property type="match status" value="1"/>
</dbReference>
<dbReference type="GO" id="GO:0070824">
    <property type="term" value="C:SHREC complex"/>
    <property type="evidence" value="ECO:0007669"/>
    <property type="project" value="InterPro"/>
</dbReference>
<dbReference type="InterPro" id="IPR038986">
    <property type="entry name" value="Clr2"/>
</dbReference>
<dbReference type="Proteomes" id="UP001166286">
    <property type="component" value="Unassembled WGS sequence"/>
</dbReference>
<feature type="region of interest" description="Disordered" evidence="1">
    <location>
        <begin position="576"/>
        <end position="608"/>
    </location>
</feature>
<feature type="compositionally biased region" description="Polar residues" evidence="1">
    <location>
        <begin position="191"/>
        <end position="208"/>
    </location>
</feature>
<reference evidence="4" key="1">
    <citation type="submission" date="2023-03" db="EMBL/GenBank/DDBJ databases">
        <title>Complete genome of Cladonia borealis.</title>
        <authorList>
            <person name="Park H."/>
        </authorList>
    </citation>
    <scope>NUCLEOTIDE SEQUENCE</scope>
    <source>
        <strain evidence="4">ANT050790</strain>
    </source>
</reference>
<dbReference type="InterPro" id="IPR031915">
    <property type="entry name" value="Clr2_N"/>
</dbReference>
<evidence type="ECO:0000313" key="4">
    <source>
        <dbReference type="EMBL" id="KAK0512393.1"/>
    </source>
</evidence>
<dbReference type="AlphaFoldDB" id="A0AA39R2Y8"/>
<dbReference type="PANTHER" id="PTHR38046:SF1">
    <property type="entry name" value="CRYPTIC LOCI REGULATOR 2"/>
    <property type="match status" value="1"/>
</dbReference>
<evidence type="ECO:0008006" key="6">
    <source>
        <dbReference type="Google" id="ProtNLM"/>
    </source>
</evidence>
<comment type="caution">
    <text evidence="4">The sequence shown here is derived from an EMBL/GenBank/DDBJ whole genome shotgun (WGS) entry which is preliminary data.</text>
</comment>